<evidence type="ECO:0000256" key="1">
    <source>
        <dbReference type="ARBA" id="ARBA00023125"/>
    </source>
</evidence>
<dbReference type="InterPro" id="IPR010982">
    <property type="entry name" value="Lambda_DNA-bd_dom_sf"/>
</dbReference>
<dbReference type="Pfam" id="PF01381">
    <property type="entry name" value="HTH_3"/>
    <property type="match status" value="1"/>
</dbReference>
<accession>A0ABR7UKZ8</accession>
<dbReference type="SUPFAM" id="SSF47413">
    <property type="entry name" value="lambda repressor-like DNA-binding domains"/>
    <property type="match status" value="1"/>
</dbReference>
<dbReference type="SMART" id="SM00530">
    <property type="entry name" value="HTH_XRE"/>
    <property type="match status" value="1"/>
</dbReference>
<dbReference type="InterPro" id="IPR001387">
    <property type="entry name" value="Cro/C1-type_HTH"/>
</dbReference>
<proteinExistence type="predicted"/>
<keyword evidence="1" id="KW-0238">DNA-binding</keyword>
<feature type="domain" description="HTH cro/C1-type" evidence="2">
    <location>
        <begin position="17"/>
        <end position="71"/>
    </location>
</feature>
<dbReference type="Gene3D" id="1.10.260.40">
    <property type="entry name" value="lambda repressor-like DNA-binding domains"/>
    <property type="match status" value="1"/>
</dbReference>
<dbReference type="RefSeq" id="WP_188102897.1">
    <property type="nucleotide sequence ID" value="NZ_JAANIH010000029.1"/>
</dbReference>
<reference evidence="3 4" key="1">
    <citation type="journal article" date="2020" name="Arch. Microbiol.">
        <title>Bradyrhizobium campsiandrae sp. nov., a nitrogen-fixing bacterial strain isolated from a native leguminous tree from the Amazon adapted to flooded conditions.</title>
        <authorList>
            <person name="Cabral Michel D."/>
            <person name="Martins da Costa E."/>
            <person name="Azarias Guimaraes A."/>
            <person name="Soares de Carvalho T."/>
            <person name="Santos de Castro Caputo P."/>
            <person name="Willems A."/>
            <person name="de Souza Moreira F.M."/>
        </authorList>
    </citation>
    <scope>NUCLEOTIDE SEQUENCE [LARGE SCALE GENOMIC DNA]</scope>
    <source>
        <strain evidence="4">INPA 384B</strain>
    </source>
</reference>
<name>A0ABR7UKZ8_9BRAD</name>
<protein>
    <submittedName>
        <fullName evidence="3">Helix-turn-helix transcriptional regulator</fullName>
    </submittedName>
</protein>
<dbReference type="PANTHER" id="PTHR46558">
    <property type="entry name" value="TRACRIPTIONAL REGULATORY PROTEIN-RELATED-RELATED"/>
    <property type="match status" value="1"/>
</dbReference>
<evidence type="ECO:0000313" key="3">
    <source>
        <dbReference type="EMBL" id="MBC9984119.1"/>
    </source>
</evidence>
<evidence type="ECO:0000313" key="4">
    <source>
        <dbReference type="Proteomes" id="UP000639516"/>
    </source>
</evidence>
<dbReference type="EMBL" id="JAATTO010000095">
    <property type="protein sequence ID" value="MBC9984119.1"/>
    <property type="molecule type" value="Genomic_DNA"/>
</dbReference>
<keyword evidence="4" id="KW-1185">Reference proteome</keyword>
<comment type="caution">
    <text evidence="3">The sequence shown here is derived from an EMBL/GenBank/DDBJ whole genome shotgun (WGS) entry which is preliminary data.</text>
</comment>
<dbReference type="CDD" id="cd00093">
    <property type="entry name" value="HTH_XRE"/>
    <property type="match status" value="1"/>
</dbReference>
<dbReference type="Proteomes" id="UP000639516">
    <property type="component" value="Unassembled WGS sequence"/>
</dbReference>
<organism evidence="3 4">
    <name type="scientific">Bradyrhizobium campsiandrae</name>
    <dbReference type="NCBI Taxonomy" id="1729892"/>
    <lineage>
        <taxon>Bacteria</taxon>
        <taxon>Pseudomonadati</taxon>
        <taxon>Pseudomonadota</taxon>
        <taxon>Alphaproteobacteria</taxon>
        <taxon>Hyphomicrobiales</taxon>
        <taxon>Nitrobacteraceae</taxon>
        <taxon>Bradyrhizobium</taxon>
    </lineage>
</organism>
<gene>
    <name evidence="3" type="ORF">HA482_38665</name>
</gene>
<dbReference type="PROSITE" id="PS50943">
    <property type="entry name" value="HTH_CROC1"/>
    <property type="match status" value="1"/>
</dbReference>
<dbReference type="PANTHER" id="PTHR46558:SF11">
    <property type="entry name" value="HTH-TYPE TRANSCRIPTIONAL REGULATOR XRE"/>
    <property type="match status" value="1"/>
</dbReference>
<evidence type="ECO:0000259" key="2">
    <source>
        <dbReference type="PROSITE" id="PS50943"/>
    </source>
</evidence>
<sequence length="129" mass="14392">MAKRKDESIDAAIGARIRSLRLHQGLTQETLAGKLGITFQQIQKYEQGKNQVNPTRLLKFANIFGVSAGFLLGERQLKSQGAQLPAILTADVDKDAVRMFEAFQQITDRRLRRQLSVLAERIARAGENA</sequence>